<dbReference type="GO" id="GO:0006357">
    <property type="term" value="P:regulation of transcription by RNA polymerase II"/>
    <property type="evidence" value="ECO:0007669"/>
    <property type="project" value="TreeGrafter"/>
</dbReference>
<feature type="binding site" evidence="10">
    <location>
        <position position="321"/>
    </location>
    <ligand>
        <name>Zn(2+)</name>
        <dbReference type="ChEBI" id="CHEBI:29105"/>
    </ligand>
</feature>
<feature type="domain" description="C2H2-type" evidence="12">
    <location>
        <begin position="671"/>
        <end position="698"/>
    </location>
</feature>
<dbReference type="InterPro" id="IPR050589">
    <property type="entry name" value="Ikaros_C2H2-ZF"/>
</dbReference>
<evidence type="ECO:0000259" key="13">
    <source>
        <dbReference type="PROSITE" id="PS50950"/>
    </source>
</evidence>
<accession>A0A1Q3EZ11</accession>
<feature type="region of interest" description="Disordered" evidence="11">
    <location>
        <begin position="396"/>
        <end position="419"/>
    </location>
</feature>
<evidence type="ECO:0000256" key="3">
    <source>
        <dbReference type="ARBA" id="ARBA00022737"/>
    </source>
</evidence>
<dbReference type="PANTHER" id="PTHR24404:SF114">
    <property type="entry name" value="KLUMPFUSS, ISOFORM B-RELATED"/>
    <property type="match status" value="1"/>
</dbReference>
<protein>
    <submittedName>
        <fullName evidence="15">Uncharacterized protein</fullName>
    </submittedName>
</protein>
<dbReference type="GO" id="GO:0000978">
    <property type="term" value="F:RNA polymerase II cis-regulatory region sequence-specific DNA binding"/>
    <property type="evidence" value="ECO:0007669"/>
    <property type="project" value="TreeGrafter"/>
</dbReference>
<dbReference type="PROSITE" id="PS51915">
    <property type="entry name" value="ZAD"/>
    <property type="match status" value="1"/>
</dbReference>
<keyword evidence="4 8" id="KW-0863">Zinc-finger</keyword>
<feature type="compositionally biased region" description="Basic and acidic residues" evidence="11">
    <location>
        <begin position="228"/>
        <end position="237"/>
    </location>
</feature>
<evidence type="ECO:0000256" key="7">
    <source>
        <dbReference type="ARBA" id="ARBA00023242"/>
    </source>
</evidence>
<dbReference type="PROSITE" id="PS50950">
    <property type="entry name" value="ZF_THAP"/>
    <property type="match status" value="2"/>
</dbReference>
<dbReference type="InterPro" id="IPR036236">
    <property type="entry name" value="Znf_C2H2_sf"/>
</dbReference>
<evidence type="ECO:0000256" key="10">
    <source>
        <dbReference type="PROSITE-ProRule" id="PRU01263"/>
    </source>
</evidence>
<feature type="binding site" evidence="10">
    <location>
        <position position="276"/>
    </location>
    <ligand>
        <name>Zn(2+)</name>
        <dbReference type="ChEBI" id="CHEBI:29105"/>
    </ligand>
</feature>
<organism evidence="15">
    <name type="scientific">Culex tarsalis</name>
    <name type="common">Encephalitis mosquito</name>
    <dbReference type="NCBI Taxonomy" id="7177"/>
    <lineage>
        <taxon>Eukaryota</taxon>
        <taxon>Metazoa</taxon>
        <taxon>Ecdysozoa</taxon>
        <taxon>Arthropoda</taxon>
        <taxon>Hexapoda</taxon>
        <taxon>Insecta</taxon>
        <taxon>Pterygota</taxon>
        <taxon>Neoptera</taxon>
        <taxon>Endopterygota</taxon>
        <taxon>Diptera</taxon>
        <taxon>Nematocera</taxon>
        <taxon>Culicoidea</taxon>
        <taxon>Culicidae</taxon>
        <taxon>Culicinae</taxon>
        <taxon>Culicini</taxon>
        <taxon>Culex</taxon>
        <taxon>Culex</taxon>
    </lineage>
</organism>
<feature type="binding site" evidence="10">
    <location>
        <position position="279"/>
    </location>
    <ligand>
        <name>Zn(2+)</name>
        <dbReference type="ChEBI" id="CHEBI:29105"/>
    </ligand>
</feature>
<feature type="compositionally biased region" description="Acidic residues" evidence="11">
    <location>
        <begin position="756"/>
        <end position="777"/>
    </location>
</feature>
<dbReference type="SUPFAM" id="SSF57716">
    <property type="entry name" value="Glucocorticoid receptor-like (DNA-binding domain)"/>
    <property type="match status" value="3"/>
</dbReference>
<feature type="domain" description="C2H2-type" evidence="12">
    <location>
        <begin position="438"/>
        <end position="465"/>
    </location>
</feature>
<dbReference type="SUPFAM" id="SSF57667">
    <property type="entry name" value="beta-beta-alpha zinc fingers"/>
    <property type="match status" value="4"/>
</dbReference>
<keyword evidence="6 9" id="KW-0238">DNA-binding</keyword>
<evidence type="ECO:0000256" key="1">
    <source>
        <dbReference type="ARBA" id="ARBA00004123"/>
    </source>
</evidence>
<dbReference type="InterPro" id="IPR013087">
    <property type="entry name" value="Znf_C2H2_type"/>
</dbReference>
<dbReference type="GO" id="GO:0008270">
    <property type="term" value="F:zinc ion binding"/>
    <property type="evidence" value="ECO:0007669"/>
    <property type="project" value="UniProtKB-UniRule"/>
</dbReference>
<feature type="compositionally biased region" description="Low complexity" evidence="11">
    <location>
        <begin position="78"/>
        <end position="91"/>
    </location>
</feature>
<sequence length="819" mass="91462">MFCCVPGCTSRYGKDKISFHQFPKNNPARMAKWIEAVGGKMAEASSGAFVCGRHFVAGKAARNADTDSPDWIPTLYMDGTGPPGDTTATTTHQRRSDGRQPKAAPAAEEADPLLDFDDEPNVRCLVRGCAMARDDDHSSMLFFPVPATEPDRSRWFQLMGLAKGPPVNSRPPAAVCELHFELAKDLANYDDFITLGVSGVLRPGVLPTRNVPGTLEESKPVVQEGQGEQDRSEHEADSSLLQEMSVPMDTTNGDEMMPDYPDHMQASPVEEFVHVCRSCLSTDRTNLVSGFEDNLVDIFFQFTNVTISKSEGISTDFCHDCRNRLMELHFFRDTCLTSTQILIHRYQKSHGMVPDDDDAAHGDVSMMDYGNGSLAGHHTFDPDDPEDLLVPQKEEAFWDNSDSAPNKPRRGRPPRSMEPAVVDDWAEKSKRKLVKKRYHCKVCFKEYNSRVGLDTHQATHKNDDPAEFTVPCEKCPVMRRPGDRHSCHVNAMHCHMCPDQFRSWSYLKIHLAKVHRIKTKRRELMAMMKLQPGKRGRRPSDIHDFSGNFSGSNSTMISSSSATSTPRQPQSPAVQAPFHKCGFCDAAFRIRATLDAHLRTHSLVQLTECSECGVTCDSFRALERHFDQHADHSSDTKSGLLNKCHMCGKVLRRRQTLMLHRQYVHCDREIVKCSTCPRLFSNARNLVKHQCPARGKQPTDQIAVGGNINGDFIIVKPESILKGGNPLGDERPDSARPVATQEDNNADPLLGLGNEDIIDLGSDDDDDDSNEEEDDESSNQTSKSAAFTCDVCGKVFEKEDVLDRHMKLHRMMNAANARK</sequence>
<name>A0A1Q3EZ11_CULTA</name>
<dbReference type="Pfam" id="PF00096">
    <property type="entry name" value="zf-C2H2"/>
    <property type="match status" value="1"/>
</dbReference>
<feature type="domain" description="ZAD" evidence="14">
    <location>
        <begin position="274"/>
        <end position="345"/>
    </location>
</feature>
<dbReference type="InterPro" id="IPR006612">
    <property type="entry name" value="THAP_Znf"/>
</dbReference>
<dbReference type="SMART" id="SM00868">
    <property type="entry name" value="zf-AD"/>
    <property type="match status" value="1"/>
</dbReference>
<evidence type="ECO:0000256" key="11">
    <source>
        <dbReference type="SAM" id="MobiDB-lite"/>
    </source>
</evidence>
<evidence type="ECO:0000259" key="14">
    <source>
        <dbReference type="PROSITE" id="PS51915"/>
    </source>
</evidence>
<comment type="subcellular location">
    <subcellularLocation>
        <location evidence="1">Nucleus</location>
    </subcellularLocation>
</comment>
<dbReference type="EMBL" id="GFDL01014500">
    <property type="protein sequence ID" value="JAV20545.1"/>
    <property type="molecule type" value="Transcribed_RNA"/>
</dbReference>
<dbReference type="PANTHER" id="PTHR24404">
    <property type="entry name" value="ZINC FINGER PROTEIN"/>
    <property type="match status" value="1"/>
</dbReference>
<feature type="binding site" evidence="10">
    <location>
        <position position="318"/>
    </location>
    <ligand>
        <name>Zn(2+)</name>
        <dbReference type="ChEBI" id="CHEBI:29105"/>
    </ligand>
</feature>
<evidence type="ECO:0000313" key="15">
    <source>
        <dbReference type="EMBL" id="JAV20545.1"/>
    </source>
</evidence>
<dbReference type="InterPro" id="IPR012934">
    <property type="entry name" value="Znf_AD"/>
</dbReference>
<evidence type="ECO:0000256" key="5">
    <source>
        <dbReference type="ARBA" id="ARBA00022833"/>
    </source>
</evidence>
<feature type="compositionally biased region" description="Low complexity" evidence="11">
    <location>
        <begin position="550"/>
        <end position="565"/>
    </location>
</feature>
<evidence type="ECO:0000256" key="9">
    <source>
        <dbReference type="PROSITE-ProRule" id="PRU00309"/>
    </source>
</evidence>
<dbReference type="Pfam" id="PF05485">
    <property type="entry name" value="THAP"/>
    <property type="match status" value="2"/>
</dbReference>
<evidence type="ECO:0000256" key="8">
    <source>
        <dbReference type="PROSITE-ProRule" id="PRU00042"/>
    </source>
</evidence>
<dbReference type="GO" id="GO:0003700">
    <property type="term" value="F:DNA-binding transcription factor activity"/>
    <property type="evidence" value="ECO:0007669"/>
    <property type="project" value="TreeGrafter"/>
</dbReference>
<dbReference type="PROSITE" id="PS00028">
    <property type="entry name" value="ZINC_FINGER_C2H2_1"/>
    <property type="match status" value="6"/>
</dbReference>
<dbReference type="SMART" id="SM00355">
    <property type="entry name" value="ZnF_C2H2"/>
    <property type="match status" value="7"/>
</dbReference>
<proteinExistence type="predicted"/>
<keyword evidence="2 10" id="KW-0479">Metal-binding</keyword>
<feature type="domain" description="C2H2-type" evidence="12">
    <location>
        <begin position="642"/>
        <end position="670"/>
    </location>
</feature>
<dbReference type="GO" id="GO:0005634">
    <property type="term" value="C:nucleus"/>
    <property type="evidence" value="ECO:0007669"/>
    <property type="project" value="UniProtKB-SubCell"/>
</dbReference>
<evidence type="ECO:0000256" key="6">
    <source>
        <dbReference type="ARBA" id="ARBA00023125"/>
    </source>
</evidence>
<reference evidence="15" key="1">
    <citation type="submission" date="2017-01" db="EMBL/GenBank/DDBJ databases">
        <title>A deep insight into the sialotranscriptome of adult male and female Cluex tarsalis mosquitoes.</title>
        <authorList>
            <person name="Ribeiro J.M."/>
            <person name="Moreira F."/>
            <person name="Bernard K.A."/>
            <person name="Calvo E."/>
        </authorList>
    </citation>
    <scope>NUCLEOTIDE SEQUENCE</scope>
    <source>
        <strain evidence="15">Kern County</strain>
        <tissue evidence="15">Salivary glands</tissue>
    </source>
</reference>
<feature type="domain" description="C2H2-type" evidence="12">
    <location>
        <begin position="787"/>
        <end position="814"/>
    </location>
</feature>
<feature type="region of interest" description="Disordered" evidence="11">
    <location>
        <begin position="76"/>
        <end position="110"/>
    </location>
</feature>
<keyword evidence="5 10" id="KW-0862">Zinc</keyword>
<dbReference type="AlphaFoldDB" id="A0A1Q3EZ11"/>
<keyword evidence="7" id="KW-0539">Nucleus</keyword>
<evidence type="ECO:0000256" key="4">
    <source>
        <dbReference type="ARBA" id="ARBA00022771"/>
    </source>
</evidence>
<feature type="region of interest" description="Disordered" evidence="11">
    <location>
        <begin position="209"/>
        <end position="242"/>
    </location>
</feature>
<evidence type="ECO:0000256" key="2">
    <source>
        <dbReference type="ARBA" id="ARBA00022723"/>
    </source>
</evidence>
<feature type="region of interest" description="Disordered" evidence="11">
    <location>
        <begin position="723"/>
        <end position="784"/>
    </location>
</feature>
<dbReference type="Pfam" id="PF07776">
    <property type="entry name" value="zf-AD"/>
    <property type="match status" value="1"/>
</dbReference>
<feature type="domain" description="C2H2-type" evidence="12">
    <location>
        <begin position="579"/>
        <end position="602"/>
    </location>
</feature>
<evidence type="ECO:0000259" key="12">
    <source>
        <dbReference type="PROSITE" id="PS50157"/>
    </source>
</evidence>
<feature type="domain" description="THAP-type" evidence="13">
    <location>
        <begin position="119"/>
        <end position="210"/>
    </location>
</feature>
<feature type="domain" description="THAP-type" evidence="13">
    <location>
        <begin position="1"/>
        <end position="76"/>
    </location>
</feature>
<keyword evidence="3" id="KW-0677">Repeat</keyword>
<dbReference type="Gene3D" id="3.30.160.60">
    <property type="entry name" value="Classic Zinc Finger"/>
    <property type="match status" value="4"/>
</dbReference>
<feature type="region of interest" description="Disordered" evidence="11">
    <location>
        <begin position="531"/>
        <end position="573"/>
    </location>
</feature>
<dbReference type="PROSITE" id="PS50157">
    <property type="entry name" value="ZINC_FINGER_C2H2_2"/>
    <property type="match status" value="5"/>
</dbReference>
<dbReference type="SMART" id="SM00980">
    <property type="entry name" value="THAP"/>
    <property type="match status" value="2"/>
</dbReference>